<evidence type="ECO:0000313" key="4">
    <source>
        <dbReference type="EMBL" id="SCL15662.1"/>
    </source>
</evidence>
<feature type="signal peptide" evidence="2">
    <location>
        <begin position="1"/>
        <end position="22"/>
    </location>
</feature>
<sequence length="287" mass="30849">MRRSVVSAVVAVAVLLTAAGCAGQERRPSRVAAPVALPEVEGSDEARQPDPSPTTAEPEETPSSRPSPTAKAKPKPKPKPKPSRSAGPRAVPRPPTETKLPPPPPVPSPSGCKPSYQGKKATRGQVKAALTDAAQRTYWPTSAPQIRIPLALVKATAWQESGWQSHIVACDGGIGLMQVMPDTAVWMNQRFEQSYDVDDHRDNAYLGGTYLAWLTKYLGDMYFDGDYRLDAALCTADLDSCLLNAVIAAYNYGHAAVAREGRPLVVPNPGYVRNVRALMTGCVCLDY</sequence>
<dbReference type="AlphaFoldDB" id="A0A1C6RER9"/>
<keyword evidence="5" id="KW-1185">Reference proteome</keyword>
<feature type="domain" description="Transglycosylase SLT" evidence="3">
    <location>
        <begin position="144"/>
        <end position="260"/>
    </location>
</feature>
<dbReference type="EMBL" id="FMHT01000003">
    <property type="protein sequence ID" value="SCL15662.1"/>
    <property type="molecule type" value="Genomic_DNA"/>
</dbReference>
<dbReference type="InterPro" id="IPR023346">
    <property type="entry name" value="Lysozyme-like_dom_sf"/>
</dbReference>
<dbReference type="STRING" id="145857.GA0070616_0793"/>
<reference evidence="4 5" key="1">
    <citation type="submission" date="2016-06" db="EMBL/GenBank/DDBJ databases">
        <authorList>
            <person name="Kjaerup R.B."/>
            <person name="Dalgaard T.S."/>
            <person name="Juul-Madsen H.R."/>
        </authorList>
    </citation>
    <scope>NUCLEOTIDE SEQUENCE [LARGE SCALE GENOMIC DNA]</scope>
    <source>
        <strain evidence="4 5">DSM 43818</strain>
    </source>
</reference>
<accession>A0A1C6RER9</accession>
<proteinExistence type="predicted"/>
<dbReference type="PANTHER" id="PTHR37423">
    <property type="entry name" value="SOLUBLE LYTIC MUREIN TRANSGLYCOSYLASE-RELATED"/>
    <property type="match status" value="1"/>
</dbReference>
<dbReference type="CDD" id="cd00254">
    <property type="entry name" value="LT-like"/>
    <property type="match status" value="1"/>
</dbReference>
<dbReference type="OrthoDB" id="5244690at2"/>
<name>A0A1C6RER9_9ACTN</name>
<gene>
    <name evidence="4" type="ORF">GA0070616_0793</name>
</gene>
<evidence type="ECO:0000256" key="1">
    <source>
        <dbReference type="SAM" id="MobiDB-lite"/>
    </source>
</evidence>
<dbReference type="RefSeq" id="WP_091076315.1">
    <property type="nucleotide sequence ID" value="NZ_FMHT01000003.1"/>
</dbReference>
<feature type="compositionally biased region" description="Pro residues" evidence="1">
    <location>
        <begin position="91"/>
        <end position="108"/>
    </location>
</feature>
<feature type="chain" id="PRO_5039588155" evidence="2">
    <location>
        <begin position="23"/>
        <end position="287"/>
    </location>
</feature>
<feature type="region of interest" description="Disordered" evidence="1">
    <location>
        <begin position="20"/>
        <end position="124"/>
    </location>
</feature>
<feature type="compositionally biased region" description="Basic residues" evidence="1">
    <location>
        <begin position="72"/>
        <end position="82"/>
    </location>
</feature>
<dbReference type="Gene3D" id="1.10.530.10">
    <property type="match status" value="1"/>
</dbReference>
<evidence type="ECO:0000259" key="3">
    <source>
        <dbReference type="Pfam" id="PF01464"/>
    </source>
</evidence>
<dbReference type="PROSITE" id="PS51257">
    <property type="entry name" value="PROKAR_LIPOPROTEIN"/>
    <property type="match status" value="1"/>
</dbReference>
<organism evidence="4 5">
    <name type="scientific">Micromonospora nigra</name>
    <dbReference type="NCBI Taxonomy" id="145857"/>
    <lineage>
        <taxon>Bacteria</taxon>
        <taxon>Bacillati</taxon>
        <taxon>Actinomycetota</taxon>
        <taxon>Actinomycetes</taxon>
        <taxon>Micromonosporales</taxon>
        <taxon>Micromonosporaceae</taxon>
        <taxon>Micromonospora</taxon>
    </lineage>
</organism>
<protein>
    <submittedName>
        <fullName evidence="4">Soluble lytic murein transglycosylase</fullName>
    </submittedName>
</protein>
<evidence type="ECO:0000313" key="5">
    <source>
        <dbReference type="Proteomes" id="UP000199699"/>
    </source>
</evidence>
<dbReference type="SUPFAM" id="SSF53955">
    <property type="entry name" value="Lysozyme-like"/>
    <property type="match status" value="1"/>
</dbReference>
<feature type="compositionally biased region" description="Low complexity" evidence="1">
    <location>
        <begin position="53"/>
        <end position="71"/>
    </location>
</feature>
<dbReference type="InterPro" id="IPR008258">
    <property type="entry name" value="Transglycosylase_SLT_dom_1"/>
</dbReference>
<dbReference type="PANTHER" id="PTHR37423:SF2">
    <property type="entry name" value="MEMBRANE-BOUND LYTIC MUREIN TRANSGLYCOSYLASE C"/>
    <property type="match status" value="1"/>
</dbReference>
<evidence type="ECO:0000256" key="2">
    <source>
        <dbReference type="SAM" id="SignalP"/>
    </source>
</evidence>
<dbReference type="Pfam" id="PF01464">
    <property type="entry name" value="SLT"/>
    <property type="match status" value="1"/>
</dbReference>
<keyword evidence="2" id="KW-0732">Signal</keyword>
<dbReference type="Proteomes" id="UP000199699">
    <property type="component" value="Unassembled WGS sequence"/>
</dbReference>